<dbReference type="EMBL" id="CP029159">
    <property type="protein sequence ID" value="QKM70975.1"/>
    <property type="molecule type" value="Genomic_DNA"/>
</dbReference>
<feature type="compositionally biased region" description="Acidic residues" evidence="1">
    <location>
        <begin position="328"/>
        <end position="341"/>
    </location>
</feature>
<gene>
    <name evidence="3" type="ORF">STSU_031415</name>
</gene>
<feature type="transmembrane region" description="Helical" evidence="2">
    <location>
        <begin position="270"/>
        <end position="289"/>
    </location>
</feature>
<evidence type="ECO:0000256" key="1">
    <source>
        <dbReference type="SAM" id="MobiDB-lite"/>
    </source>
</evidence>
<protein>
    <submittedName>
        <fullName evidence="3">Uncharacterized protein</fullName>
    </submittedName>
</protein>
<feature type="transmembrane region" description="Helical" evidence="2">
    <location>
        <begin position="85"/>
        <end position="104"/>
    </location>
</feature>
<keyword evidence="2" id="KW-0812">Transmembrane</keyword>
<keyword evidence="2" id="KW-0472">Membrane</keyword>
<dbReference type="Proteomes" id="UP000005940">
    <property type="component" value="Chromosome"/>
</dbReference>
<proteinExistence type="predicted"/>
<dbReference type="RefSeq" id="WP_130585247.1">
    <property type="nucleotide sequence ID" value="NZ_CP029159.1"/>
</dbReference>
<feature type="compositionally biased region" description="Gly residues" evidence="1">
    <location>
        <begin position="342"/>
        <end position="354"/>
    </location>
</feature>
<evidence type="ECO:0000313" key="3">
    <source>
        <dbReference type="EMBL" id="QKM70975.1"/>
    </source>
</evidence>
<evidence type="ECO:0000313" key="4">
    <source>
        <dbReference type="Proteomes" id="UP000005940"/>
    </source>
</evidence>
<feature type="region of interest" description="Disordered" evidence="1">
    <location>
        <begin position="1"/>
        <end position="23"/>
    </location>
</feature>
<feature type="compositionally biased region" description="Gly residues" evidence="1">
    <location>
        <begin position="1"/>
        <end position="15"/>
    </location>
</feature>
<dbReference type="AlphaFoldDB" id="A0A7G3UNL4"/>
<keyword evidence="4" id="KW-1185">Reference proteome</keyword>
<keyword evidence="2" id="KW-1133">Transmembrane helix</keyword>
<feature type="transmembrane region" description="Helical" evidence="2">
    <location>
        <begin position="200"/>
        <end position="224"/>
    </location>
</feature>
<feature type="transmembrane region" description="Helical" evidence="2">
    <location>
        <begin position="295"/>
        <end position="314"/>
    </location>
</feature>
<reference evidence="3 4" key="1">
    <citation type="journal article" date="2012" name="J. Bacteriol.">
        <title>Draft genome of Streptomyces tsukubaensis NRRL 18488, the producer of the clinically important immunosuppressant tacrolimus (FK506).</title>
        <authorList>
            <person name="Barreiro C."/>
            <person name="Prieto C."/>
            <person name="Sola-Landa A."/>
            <person name="Solera E."/>
            <person name="Martinez-Castro M."/>
            <person name="Perez-Redondo R."/>
            <person name="Garcia-Estrada C."/>
            <person name="Aparicio J.F."/>
            <person name="Fernandez-Martinez L.T."/>
            <person name="Santos-Aberturas J."/>
            <person name="Salehi-Najafabadi Z."/>
            <person name="Rodriguez-Garcia A."/>
            <person name="Tauch A."/>
            <person name="Martin J.F."/>
        </authorList>
    </citation>
    <scope>NUCLEOTIDE SEQUENCE [LARGE SCALE GENOMIC DNA]</scope>
    <source>
        <strain evidence="4">DSM 42081 / NBRC 108919 / NRRL 18488 / 9993</strain>
    </source>
</reference>
<accession>A0A7G3UNL4</accession>
<feature type="region of interest" description="Disordered" evidence="1">
    <location>
        <begin position="318"/>
        <end position="354"/>
    </location>
</feature>
<evidence type="ECO:0000256" key="2">
    <source>
        <dbReference type="SAM" id="Phobius"/>
    </source>
</evidence>
<name>A0A7G3UNL4_STRT9</name>
<organism evidence="3 4">
    <name type="scientific">Streptomyces tsukubensis (strain DSM 42081 / NBRC 108919 / NRRL 18488 / 9993)</name>
    <dbReference type="NCBI Taxonomy" id="1114943"/>
    <lineage>
        <taxon>Bacteria</taxon>
        <taxon>Bacillati</taxon>
        <taxon>Actinomycetota</taxon>
        <taxon>Actinomycetes</taxon>
        <taxon>Kitasatosporales</taxon>
        <taxon>Streptomycetaceae</taxon>
        <taxon>Streptomyces</taxon>
    </lineage>
</organism>
<sequence>MAEPGSGSGAGGEPGPGLPRSLLRAGLADPEHLPEHLAWFALRHMGPAADRAVARVREQHPDAGPAELRALVVARGRRNTVAEGAFVGGPFLLLVPVAFCAALLNQARTVLELAGLDGRDPTSPERAAELLVLMGVHPDTDTARRALVSLDPDRVERTAPRRALLRPAALRAVTVRMARLLGLVSPPGDRKPDRGRLRGTAVAVVKVLLVAAVFAVGLVAPLVWLPYMALSYHWATGRLADRAALFYFSEPAPRRAGRTAPGLTAAYAKAVVSMLLPAGLTVLVLVVGVRIERSHWPVVTMALALASLAMGAWWQSRHRSRRSRTSNDDGDDDDAGDDDGDGAGAGRGNGGEGP</sequence>